<name>A0A117N309_RHILI</name>
<dbReference type="AlphaFoldDB" id="A0A117N309"/>
<evidence type="ECO:0000313" key="2">
    <source>
        <dbReference type="Proteomes" id="UP000053176"/>
    </source>
</evidence>
<protein>
    <submittedName>
        <fullName evidence="1">Uncharacterized protein</fullName>
    </submittedName>
</protein>
<comment type="caution">
    <text evidence="1">The sequence shown here is derived from an EMBL/GenBank/DDBJ whole genome shotgun (WGS) entry which is preliminary data.</text>
</comment>
<proteinExistence type="predicted"/>
<evidence type="ECO:0000313" key="1">
    <source>
        <dbReference type="EMBL" id="KUM25653.1"/>
    </source>
</evidence>
<sequence>MDIAWTNVCKMDRLNVSSSDAGPPSSNQWSMIADPCLRALSEEIHCLSPALILFATSAFRAEIKKLLAEHGFLKSRTLGDGHTAIFRSANGGNAITTRHPGYWRRMRLARDEQIVAAAVLNLLKRQVKNG</sequence>
<dbReference type="EMBL" id="LPWA01000115">
    <property type="protein sequence ID" value="KUM25653.1"/>
    <property type="molecule type" value="Genomic_DNA"/>
</dbReference>
<gene>
    <name evidence="1" type="ORF">AU467_25400</name>
</gene>
<reference evidence="1 2" key="1">
    <citation type="submission" date="2015-12" db="EMBL/GenBank/DDBJ databases">
        <title>Draft genome sequence of Mesorhizobium sp. UFLA 01-765, a multitolerant efficient symbiont and plant-growth promoting strain isolated from Zn-mining soil using Leucaena leucocephala as a trap plant.</title>
        <authorList>
            <person name="Rangel W.M."/>
            <person name="Thijs S."/>
            <person name="Longatti S.M."/>
            <person name="Moreira F.M."/>
            <person name="Weyens N."/>
            <person name="Vangronsveld J."/>
            <person name="Van Hamme J.D."/>
            <person name="Bottos E.M."/>
            <person name="Rineau F."/>
        </authorList>
    </citation>
    <scope>NUCLEOTIDE SEQUENCE [LARGE SCALE GENOMIC DNA]</scope>
    <source>
        <strain evidence="1 2">UFLA 01-765</strain>
    </source>
</reference>
<dbReference type="Proteomes" id="UP000053176">
    <property type="component" value="Unassembled WGS sequence"/>
</dbReference>
<accession>A0A117N309</accession>
<organism evidence="1 2">
    <name type="scientific">Rhizobium loti</name>
    <name type="common">Mesorhizobium loti</name>
    <dbReference type="NCBI Taxonomy" id="381"/>
    <lineage>
        <taxon>Bacteria</taxon>
        <taxon>Pseudomonadati</taxon>
        <taxon>Pseudomonadota</taxon>
        <taxon>Alphaproteobacteria</taxon>
        <taxon>Hyphomicrobiales</taxon>
        <taxon>Phyllobacteriaceae</taxon>
        <taxon>Mesorhizobium</taxon>
    </lineage>
</organism>